<dbReference type="OrthoDB" id="4233196at2"/>
<accession>A0A3A9WXR0</accession>
<reference evidence="4 5" key="1">
    <citation type="submission" date="2018-09" db="EMBL/GenBank/DDBJ databases">
        <title>Streptomyces sp. nov. DS1-2, an endophytic actinomycete isolated from roots of Dendrobium scabrilingue.</title>
        <authorList>
            <person name="Kuncharoen N."/>
            <person name="Kudo T."/>
            <person name="Ohkuma M."/>
            <person name="Yuki M."/>
            <person name="Tanasupawat S."/>
        </authorList>
    </citation>
    <scope>NUCLEOTIDE SEQUENCE [LARGE SCALE GENOMIC DNA]</scope>
    <source>
        <strain evidence="2 5">AZ1-7</strain>
        <strain evidence="3 4">DS1-2</strain>
    </source>
</reference>
<sequence>MHHHNDPAWGPLPVRSAALRWLVLLPLTLAFLPLWWVVWILLALCFHGVAAVVQLFVYLVPRSERGAVRVLDATLGRVPFIPRWCVTPVSLVREGDTAYYRARVERRIGKKTRLLAKSPYLYAAHRDLDLGVHYYRGAGAGHVLHVASEQGWNLHPELRTRPRHCVRLRHSGRTP</sequence>
<organism evidence="2 5">
    <name type="scientific">Streptomyces radicis</name>
    <dbReference type="NCBI Taxonomy" id="1750517"/>
    <lineage>
        <taxon>Bacteria</taxon>
        <taxon>Bacillati</taxon>
        <taxon>Actinomycetota</taxon>
        <taxon>Actinomycetes</taxon>
        <taxon>Kitasatosporales</taxon>
        <taxon>Streptomycetaceae</taxon>
        <taxon>Streptomyces</taxon>
    </lineage>
</organism>
<comment type="caution">
    <text evidence="2">The sequence shown here is derived from an EMBL/GenBank/DDBJ whole genome shotgun (WGS) entry which is preliminary data.</text>
</comment>
<evidence type="ECO:0000313" key="3">
    <source>
        <dbReference type="EMBL" id="RKN25220.1"/>
    </source>
</evidence>
<protein>
    <submittedName>
        <fullName evidence="2">Uncharacterized protein</fullName>
    </submittedName>
</protein>
<dbReference type="EMBL" id="RBDY01000004">
    <property type="protein sequence ID" value="RKN25220.1"/>
    <property type="molecule type" value="Genomic_DNA"/>
</dbReference>
<proteinExistence type="predicted"/>
<evidence type="ECO:0000256" key="1">
    <source>
        <dbReference type="SAM" id="Phobius"/>
    </source>
</evidence>
<feature type="transmembrane region" description="Helical" evidence="1">
    <location>
        <begin position="38"/>
        <end position="60"/>
    </location>
</feature>
<evidence type="ECO:0000313" key="4">
    <source>
        <dbReference type="Proteomes" id="UP000268652"/>
    </source>
</evidence>
<keyword evidence="1" id="KW-0472">Membrane</keyword>
<keyword evidence="4" id="KW-1185">Reference proteome</keyword>
<keyword evidence="1" id="KW-1133">Transmembrane helix</keyword>
<dbReference type="EMBL" id="RBDX01000004">
    <property type="protein sequence ID" value="RKN10957.1"/>
    <property type="molecule type" value="Genomic_DNA"/>
</dbReference>
<dbReference type="RefSeq" id="WP_120696227.1">
    <property type="nucleotide sequence ID" value="NZ_RBDX01000004.1"/>
</dbReference>
<dbReference type="AlphaFoldDB" id="A0A3A9WXR0"/>
<dbReference type="Proteomes" id="UP000268652">
    <property type="component" value="Unassembled WGS sequence"/>
</dbReference>
<evidence type="ECO:0000313" key="5">
    <source>
        <dbReference type="Proteomes" id="UP000275024"/>
    </source>
</evidence>
<dbReference type="Proteomes" id="UP000275024">
    <property type="component" value="Unassembled WGS sequence"/>
</dbReference>
<evidence type="ECO:0000313" key="2">
    <source>
        <dbReference type="EMBL" id="RKN10957.1"/>
    </source>
</evidence>
<name>A0A3A9WXR0_9ACTN</name>
<keyword evidence="1" id="KW-0812">Transmembrane</keyword>
<gene>
    <name evidence="3" type="ORF">D7318_08270</name>
    <name evidence="2" type="ORF">D7319_07415</name>
</gene>